<keyword evidence="7" id="KW-0539">Nucleus</keyword>
<keyword evidence="5" id="KW-0010">Activator</keyword>
<keyword evidence="3 8" id="KW-0694">RNA-binding</keyword>
<dbReference type="SMART" id="SM00360">
    <property type="entry name" value="RRM"/>
    <property type="match status" value="1"/>
</dbReference>
<evidence type="ECO:0000256" key="8">
    <source>
        <dbReference type="PROSITE-ProRule" id="PRU00176"/>
    </source>
</evidence>
<organism evidence="11">
    <name type="scientific">Timema cristinae</name>
    <name type="common">Walking stick</name>
    <dbReference type="NCBI Taxonomy" id="61476"/>
    <lineage>
        <taxon>Eukaryota</taxon>
        <taxon>Metazoa</taxon>
        <taxon>Ecdysozoa</taxon>
        <taxon>Arthropoda</taxon>
        <taxon>Hexapoda</taxon>
        <taxon>Insecta</taxon>
        <taxon>Pterygota</taxon>
        <taxon>Neoptera</taxon>
        <taxon>Polyneoptera</taxon>
        <taxon>Phasmatodea</taxon>
        <taxon>Timematodea</taxon>
        <taxon>Timematoidea</taxon>
        <taxon>Timematidae</taxon>
        <taxon>Timema</taxon>
    </lineage>
</organism>
<evidence type="ECO:0000256" key="3">
    <source>
        <dbReference type="ARBA" id="ARBA00022884"/>
    </source>
</evidence>
<comment type="subcellular location">
    <subcellularLocation>
        <location evidence="1">Nucleus</location>
    </subcellularLocation>
</comment>
<keyword evidence="2" id="KW-0597">Phosphoprotein</keyword>
<feature type="compositionally biased region" description="Low complexity" evidence="9">
    <location>
        <begin position="879"/>
        <end position="892"/>
    </location>
</feature>
<dbReference type="Pfam" id="PF00076">
    <property type="entry name" value="RRM_1"/>
    <property type="match status" value="1"/>
</dbReference>
<dbReference type="PROSITE" id="PS50102">
    <property type="entry name" value="RRM"/>
    <property type="match status" value="1"/>
</dbReference>
<dbReference type="InterPro" id="IPR034605">
    <property type="entry name" value="PGC-1"/>
</dbReference>
<evidence type="ECO:0000313" key="11">
    <source>
        <dbReference type="EMBL" id="CAD7394201.1"/>
    </source>
</evidence>
<feature type="region of interest" description="Disordered" evidence="9">
    <location>
        <begin position="578"/>
        <end position="628"/>
    </location>
</feature>
<dbReference type="Gene3D" id="3.30.70.330">
    <property type="match status" value="1"/>
</dbReference>
<feature type="compositionally biased region" description="Basic residues" evidence="9">
    <location>
        <begin position="893"/>
        <end position="907"/>
    </location>
</feature>
<feature type="compositionally biased region" description="Polar residues" evidence="9">
    <location>
        <begin position="602"/>
        <end position="619"/>
    </location>
</feature>
<dbReference type="CDD" id="cd12357">
    <property type="entry name" value="RRM_PPARGC1A_like"/>
    <property type="match status" value="1"/>
</dbReference>
<keyword evidence="4" id="KW-0805">Transcription regulation</keyword>
<feature type="compositionally biased region" description="Basic residues" evidence="9">
    <location>
        <begin position="868"/>
        <end position="878"/>
    </location>
</feature>
<feature type="region of interest" description="Disordered" evidence="9">
    <location>
        <begin position="836"/>
        <end position="1011"/>
    </location>
</feature>
<dbReference type="AlphaFoldDB" id="A0A7R9GQW7"/>
<dbReference type="PANTHER" id="PTHR15528:SF11">
    <property type="entry name" value="FI18188P1"/>
    <property type="match status" value="1"/>
</dbReference>
<proteinExistence type="predicted"/>
<feature type="compositionally biased region" description="Basic and acidic residues" evidence="9">
    <location>
        <begin position="580"/>
        <end position="589"/>
    </location>
</feature>
<dbReference type="InterPro" id="IPR012677">
    <property type="entry name" value="Nucleotide-bd_a/b_plait_sf"/>
</dbReference>
<dbReference type="SUPFAM" id="SSF54928">
    <property type="entry name" value="RNA-binding domain, RBD"/>
    <property type="match status" value="1"/>
</dbReference>
<dbReference type="GO" id="GO:0003723">
    <property type="term" value="F:RNA binding"/>
    <property type="evidence" value="ECO:0007669"/>
    <property type="project" value="UniProtKB-UniRule"/>
</dbReference>
<evidence type="ECO:0000256" key="7">
    <source>
        <dbReference type="ARBA" id="ARBA00023242"/>
    </source>
</evidence>
<evidence type="ECO:0000256" key="6">
    <source>
        <dbReference type="ARBA" id="ARBA00023163"/>
    </source>
</evidence>
<evidence type="ECO:0000259" key="10">
    <source>
        <dbReference type="PROSITE" id="PS50102"/>
    </source>
</evidence>
<evidence type="ECO:0000256" key="9">
    <source>
        <dbReference type="SAM" id="MobiDB-lite"/>
    </source>
</evidence>
<name>A0A7R9GQW7_TIMCR</name>
<dbReference type="InterPro" id="IPR000504">
    <property type="entry name" value="RRM_dom"/>
</dbReference>
<dbReference type="EMBL" id="OC316903">
    <property type="protein sequence ID" value="CAD7394201.1"/>
    <property type="molecule type" value="Genomic_DNA"/>
</dbReference>
<evidence type="ECO:0000256" key="5">
    <source>
        <dbReference type="ARBA" id="ARBA00023159"/>
    </source>
</evidence>
<gene>
    <name evidence="11" type="ORF">TCEB3V08_LOCUS2137</name>
</gene>
<dbReference type="InterPro" id="IPR035979">
    <property type="entry name" value="RBD_domain_sf"/>
</dbReference>
<dbReference type="GO" id="GO:0045944">
    <property type="term" value="P:positive regulation of transcription by RNA polymerase II"/>
    <property type="evidence" value="ECO:0007669"/>
    <property type="project" value="TreeGrafter"/>
</dbReference>
<dbReference type="GO" id="GO:0005634">
    <property type="term" value="C:nucleus"/>
    <property type="evidence" value="ECO:0007669"/>
    <property type="project" value="UniProtKB-SubCell"/>
</dbReference>
<evidence type="ECO:0000256" key="4">
    <source>
        <dbReference type="ARBA" id="ARBA00023015"/>
    </source>
</evidence>
<feature type="compositionally biased region" description="Basic residues" evidence="9">
    <location>
        <begin position="954"/>
        <end position="976"/>
    </location>
</feature>
<sequence>MQVSIGKRCTPCSIMETGYWNFPDGEHFASSSSLYIQGLLEDSDNSLLDMMPDDFPYDQPSHLRENADVWGTETELNGDMAVLPMSTLPKMDPSCREDFHKVLCDWQDHLGSMQVSDSEDMDVKDIVGMDIEMPGNFPENLPDNIFEETSYEKEKAPSSSDNIKSVERSFPTVSIKEEFGNFSLDNFLDEEDDNNGLNVVEDEVSELQNCPNNINSCSDSDEEFIIPDMEYSNKTKVKINTHLDTLEDTNLSVDIASKQDMSTLETRSNLNVLKENKVKRRIMIKKENTVEPTSFVKSETNLNKESDIKSRCLGKTLSNIKVEVEEDCIDVETITEHNIPVLEAGDVGSLLEQFEASEKFNSSSPNACSKPSVLDNHLFAMATQQVSPKPVPAPERSIVPPSKLANLSHQNIRDSLPKEVIDRIKLANALVVLSSTAEGGEIEVRISASGRKKVIPLIPAMPSKRPGKGATRMQDAGATLSRNKLLKLVSGSSGGESVQLDHDYCTVLSGEIAPPPRSFYHSDATEYTGTDKANARRLVEHKQRSVKDKTYSRLPEYYMSLSPQKKLVSRRFGSNEEECWEKNAKKDSGLESGDMSDASEETVLSSSGVSVDTSVNQGSRHGDMQGRSLLVKSTGVKEVNNVISFNGKDIPLGSVGVNSVNYAKLLNNSSSIDNIVNSQAKPKEMTMISVLKKCHVANIQSGAKSSLLVRSNSTNSESSLPDVIEIKEEPQEPKKRKLNLEQYRSRLKELGKVYGTSSCDSSHNNSPVPSPSPFVVTSVSVGTETGENAGVDGGSSISRRSCNEVESYVSKDELREKITCPPSMCSVEVQTELNTVEGDQLASEDKTVKRRKERSPSVYLSRSERARDRRHRQYRSRRASSSSSSASSSSSNSHRRIGAHSRRKWKRSERCSSITKSVSSSGSRGRGVWSRSRSRSSSSSRSSSNSSCSSGSRARSRSKVRRSSGRWHSRSRRSGHRNINWRPNNRARRRSRSRSPIRSTSNNWPLSEQEKQRQVEERRVIYVGRIEEGTTKAELRRRFEAFGPIIDISVHFREHGDNYGFVTFAYKMDAYDAVEHGNDNPNLPKYDLCFGGRRAFCKTRYADLDGMATSSEPRSHGSSAIWVSRSLPQTENSFDLLLREAKAKIKKRKV</sequence>
<keyword evidence="6" id="KW-0804">Transcription</keyword>
<feature type="domain" description="RRM" evidence="10">
    <location>
        <begin position="1019"/>
        <end position="1094"/>
    </location>
</feature>
<feature type="compositionally biased region" description="Low complexity" evidence="9">
    <location>
        <begin position="917"/>
        <end position="953"/>
    </location>
</feature>
<protein>
    <recommendedName>
        <fullName evidence="10">RRM domain-containing protein</fullName>
    </recommendedName>
</protein>
<accession>A0A7R9GQW7</accession>
<evidence type="ECO:0000256" key="1">
    <source>
        <dbReference type="ARBA" id="ARBA00004123"/>
    </source>
</evidence>
<feature type="compositionally biased region" description="Basic residues" evidence="9">
    <location>
        <begin position="985"/>
        <end position="995"/>
    </location>
</feature>
<dbReference type="GO" id="GO:0003712">
    <property type="term" value="F:transcription coregulator activity"/>
    <property type="evidence" value="ECO:0007669"/>
    <property type="project" value="InterPro"/>
</dbReference>
<dbReference type="PANTHER" id="PTHR15528">
    <property type="entry name" value="PEROXISOME PROLIFERATOR ACTIVATED RECEPTOR GAMMA COACTIVATOR 1 PGC-1 -RELATED"/>
    <property type="match status" value="1"/>
</dbReference>
<evidence type="ECO:0000256" key="2">
    <source>
        <dbReference type="ARBA" id="ARBA00022553"/>
    </source>
</evidence>
<reference evidence="11" key="1">
    <citation type="submission" date="2020-11" db="EMBL/GenBank/DDBJ databases">
        <authorList>
            <person name="Tran Van P."/>
        </authorList>
    </citation>
    <scope>NUCLEOTIDE SEQUENCE</scope>
</reference>